<evidence type="ECO:0000256" key="7">
    <source>
        <dbReference type="ARBA" id="ARBA00035133"/>
    </source>
</evidence>
<gene>
    <name evidence="12" type="primary">MRPS31</name>
</gene>
<feature type="region of interest" description="Disordered" evidence="10">
    <location>
        <begin position="33"/>
        <end position="52"/>
    </location>
</feature>
<evidence type="ECO:0000256" key="4">
    <source>
        <dbReference type="ARBA" id="ARBA00022980"/>
    </source>
</evidence>
<dbReference type="AlphaFoldDB" id="A0A6J0TC40"/>
<name>A0A6J0TC40_9SAUR</name>
<evidence type="ECO:0000256" key="10">
    <source>
        <dbReference type="SAM" id="MobiDB-lite"/>
    </source>
</evidence>
<protein>
    <recommendedName>
        <fullName evidence="7">Small ribosomal subunit protein mS31</fullName>
    </recommendedName>
    <alternativeName>
        <fullName evidence="8">28S ribosomal protein S31, mitochondrial</fullName>
    </alternativeName>
</protein>
<dbReference type="PANTHER" id="PTHR13231">
    <property type="entry name" value="MITOCHONDRIAL RIBOSOMAL PROTEIN S31"/>
    <property type="match status" value="1"/>
</dbReference>
<dbReference type="RefSeq" id="XP_020643719.2">
    <property type="nucleotide sequence ID" value="XM_020788060.2"/>
</dbReference>
<sequence length="376" mass="42978">MSWRRTAWLSLDISQIPRRTQRFLGTTPFFCNKEDEPVSGNDKNTSLSPKETKKVTTKKNLLKIISSMKVEINTAKRFQMMKVQKNQNQTKDLQESKEGRNMESTSSMFQKATEDQAKSNVGIKPELVEAASAVASSLPFKKETTVSELLQILKKHNDLVSGRRNVSAPDISKIVSSMKVQKEKSPQVTSRLSSLMLSDSDGQKYRTKKARKRELYSGRGLDIFTPTAEAKGALQTEGALQPVTPPTLWDLELAEEIAAVYQQAPDNAFEEMIQWTKEGKLWEFPINNEAGFVDDAEFHEHIFLEKYLDEFPKEGPIRHFMELVTCGLSKNPYLSVKEKVEHIHWFRDYFKEKEELLKEIEAHEKEALAKSKTLSK</sequence>
<evidence type="ECO:0000256" key="2">
    <source>
        <dbReference type="ARBA" id="ARBA00011057"/>
    </source>
</evidence>
<comment type="similarity">
    <text evidence="2">Belongs to the mitochondrion-specific ribosomal protein mS31 family.</text>
</comment>
<dbReference type="GO" id="GO:0003735">
    <property type="term" value="F:structural constituent of ribosome"/>
    <property type="evidence" value="ECO:0007669"/>
    <property type="project" value="InterPro"/>
</dbReference>
<keyword evidence="4" id="KW-0689">Ribosomal protein</keyword>
<dbReference type="InterPro" id="IPR026299">
    <property type="entry name" value="MRP-S31"/>
</dbReference>
<comment type="subcellular location">
    <subcellularLocation>
        <location evidence="1">Mitochondrion</location>
    </subcellularLocation>
</comment>
<proteinExistence type="inferred from homology"/>
<dbReference type="Proteomes" id="UP001652642">
    <property type="component" value="Chromosome 1"/>
</dbReference>
<organism evidence="11 12">
    <name type="scientific">Pogona vitticeps</name>
    <name type="common">central bearded dragon</name>
    <dbReference type="NCBI Taxonomy" id="103695"/>
    <lineage>
        <taxon>Eukaryota</taxon>
        <taxon>Metazoa</taxon>
        <taxon>Chordata</taxon>
        <taxon>Craniata</taxon>
        <taxon>Vertebrata</taxon>
        <taxon>Euteleostomi</taxon>
        <taxon>Lepidosauria</taxon>
        <taxon>Squamata</taxon>
        <taxon>Bifurcata</taxon>
        <taxon>Unidentata</taxon>
        <taxon>Episquamata</taxon>
        <taxon>Toxicofera</taxon>
        <taxon>Iguania</taxon>
        <taxon>Acrodonta</taxon>
        <taxon>Agamidae</taxon>
        <taxon>Amphibolurinae</taxon>
        <taxon>Pogona</taxon>
    </lineage>
</organism>
<keyword evidence="3" id="KW-0809">Transit peptide</keyword>
<evidence type="ECO:0000256" key="1">
    <source>
        <dbReference type="ARBA" id="ARBA00004173"/>
    </source>
</evidence>
<evidence type="ECO:0000256" key="3">
    <source>
        <dbReference type="ARBA" id="ARBA00022946"/>
    </source>
</evidence>
<reference evidence="12" key="2">
    <citation type="submission" date="2025-08" db="UniProtKB">
        <authorList>
            <consortium name="RefSeq"/>
        </authorList>
    </citation>
    <scope>IDENTIFICATION</scope>
</reference>
<dbReference type="CTD" id="10240"/>
<keyword evidence="9" id="KW-0175">Coiled coil</keyword>
<dbReference type="GO" id="GO:0005763">
    <property type="term" value="C:mitochondrial small ribosomal subunit"/>
    <property type="evidence" value="ECO:0007669"/>
    <property type="project" value="InterPro"/>
</dbReference>
<keyword evidence="5" id="KW-0496">Mitochondrion</keyword>
<evidence type="ECO:0000256" key="8">
    <source>
        <dbReference type="ARBA" id="ARBA00035363"/>
    </source>
</evidence>
<keyword evidence="6" id="KW-0687">Ribonucleoprotein</keyword>
<accession>A0A6J0TC40</accession>
<feature type="coiled-coil region" evidence="9">
    <location>
        <begin position="346"/>
        <end position="373"/>
    </location>
</feature>
<evidence type="ECO:0000256" key="5">
    <source>
        <dbReference type="ARBA" id="ARBA00023128"/>
    </source>
</evidence>
<evidence type="ECO:0000256" key="9">
    <source>
        <dbReference type="SAM" id="Coils"/>
    </source>
</evidence>
<evidence type="ECO:0000256" key="6">
    <source>
        <dbReference type="ARBA" id="ARBA00023274"/>
    </source>
</evidence>
<dbReference type="GeneID" id="110076140"/>
<evidence type="ECO:0000313" key="11">
    <source>
        <dbReference type="Proteomes" id="UP001652642"/>
    </source>
</evidence>
<keyword evidence="11" id="KW-1185">Reference proteome</keyword>
<dbReference type="Pfam" id="PF15433">
    <property type="entry name" value="MRP-S31"/>
    <property type="match status" value="1"/>
</dbReference>
<evidence type="ECO:0000313" key="12">
    <source>
        <dbReference type="RefSeq" id="XP_020643719.2"/>
    </source>
</evidence>
<dbReference type="PANTHER" id="PTHR13231:SF3">
    <property type="entry name" value="SMALL RIBOSOMAL SUBUNIT PROTEIN MS31"/>
    <property type="match status" value="1"/>
</dbReference>
<reference evidence="11" key="1">
    <citation type="submission" date="2025-05" db="UniProtKB">
        <authorList>
            <consortium name="RefSeq"/>
        </authorList>
    </citation>
    <scope>NUCLEOTIDE SEQUENCE [LARGE SCALE GENOMIC DNA]</scope>
</reference>